<comment type="caution">
    <text evidence="1">The sequence shown here is derived from an EMBL/GenBank/DDBJ whole genome shotgun (WGS) entry which is preliminary data.</text>
</comment>
<name>A0A4Y2GD37_ARAVE</name>
<dbReference type="AlphaFoldDB" id="A0A4Y2GD37"/>
<dbReference type="Proteomes" id="UP000499080">
    <property type="component" value="Unassembled WGS sequence"/>
</dbReference>
<evidence type="ECO:0000313" key="2">
    <source>
        <dbReference type="Proteomes" id="UP000499080"/>
    </source>
</evidence>
<protein>
    <submittedName>
        <fullName evidence="1">Uncharacterized protein</fullName>
    </submittedName>
</protein>
<dbReference type="EMBL" id="BGPR01001339">
    <property type="protein sequence ID" value="GBM51510.1"/>
    <property type="molecule type" value="Genomic_DNA"/>
</dbReference>
<dbReference type="OrthoDB" id="6428367at2759"/>
<reference evidence="1 2" key="1">
    <citation type="journal article" date="2019" name="Sci. Rep.">
        <title>Orb-weaving spider Araneus ventricosus genome elucidates the spidroin gene catalogue.</title>
        <authorList>
            <person name="Kono N."/>
            <person name="Nakamura H."/>
            <person name="Ohtoshi R."/>
            <person name="Moran D.A.P."/>
            <person name="Shinohara A."/>
            <person name="Yoshida Y."/>
            <person name="Fujiwara M."/>
            <person name="Mori M."/>
            <person name="Tomita M."/>
            <person name="Arakawa K."/>
        </authorList>
    </citation>
    <scope>NUCLEOTIDE SEQUENCE [LARGE SCALE GENOMIC DNA]</scope>
</reference>
<evidence type="ECO:0000313" key="1">
    <source>
        <dbReference type="EMBL" id="GBM51510.1"/>
    </source>
</evidence>
<proteinExistence type="predicted"/>
<keyword evidence="2" id="KW-1185">Reference proteome</keyword>
<accession>A0A4Y2GD37</accession>
<gene>
    <name evidence="1" type="ORF">AVEN_71628_1</name>
</gene>
<organism evidence="1 2">
    <name type="scientific">Araneus ventricosus</name>
    <name type="common">Orbweaver spider</name>
    <name type="synonym">Epeira ventricosa</name>
    <dbReference type="NCBI Taxonomy" id="182803"/>
    <lineage>
        <taxon>Eukaryota</taxon>
        <taxon>Metazoa</taxon>
        <taxon>Ecdysozoa</taxon>
        <taxon>Arthropoda</taxon>
        <taxon>Chelicerata</taxon>
        <taxon>Arachnida</taxon>
        <taxon>Araneae</taxon>
        <taxon>Araneomorphae</taxon>
        <taxon>Entelegynae</taxon>
        <taxon>Araneoidea</taxon>
        <taxon>Araneidae</taxon>
        <taxon>Araneus</taxon>
    </lineage>
</organism>
<sequence>MPRLRNGTRLQITHLGPNVVKATVMTDIGRRDSVLIPRLPIIPKDLSSQFKRRSKNPLPSDFPSTYSWCHLGDKSRVKDRYLPFALRVQEELNDPAAANIKFELCPPHNSHHYEQHMRRSLKRIYDLSSATSPGKHTTIIVPTRRAKTCLLMPQLLILISEVLPVGYKDA</sequence>